<dbReference type="PANTHER" id="PTHR24240">
    <property type="entry name" value="OPSIN"/>
    <property type="match status" value="1"/>
</dbReference>
<dbReference type="GO" id="GO:0004930">
    <property type="term" value="F:G protein-coupled receptor activity"/>
    <property type="evidence" value="ECO:0007669"/>
    <property type="project" value="UniProtKB-KW"/>
</dbReference>
<dbReference type="GO" id="GO:0016020">
    <property type="term" value="C:membrane"/>
    <property type="evidence" value="ECO:0007669"/>
    <property type="project" value="UniProtKB-SubCell"/>
</dbReference>
<reference evidence="10" key="2">
    <citation type="submission" date="2020-11" db="EMBL/GenBank/DDBJ databases">
        <authorList>
            <person name="McCartney M.A."/>
            <person name="Auch B."/>
            <person name="Kono T."/>
            <person name="Mallez S."/>
            <person name="Becker A."/>
            <person name="Gohl D.M."/>
            <person name="Silverstein K.A.T."/>
            <person name="Koren S."/>
            <person name="Bechman K.B."/>
            <person name="Herman A."/>
            <person name="Abrahante J.E."/>
            <person name="Garbe J."/>
        </authorList>
    </citation>
    <scope>NUCLEOTIDE SEQUENCE</scope>
    <source>
        <strain evidence="10">Duluth1</strain>
        <tissue evidence="10">Whole animal</tissue>
    </source>
</reference>
<keyword evidence="6" id="KW-0675">Receptor</keyword>
<evidence type="ECO:0000256" key="5">
    <source>
        <dbReference type="ARBA" id="ARBA00023136"/>
    </source>
</evidence>
<evidence type="ECO:0000256" key="8">
    <source>
        <dbReference type="SAM" id="Phobius"/>
    </source>
</evidence>
<protein>
    <recommendedName>
        <fullName evidence="9">G-protein coupled receptors family 1 profile domain-containing protein</fullName>
    </recommendedName>
</protein>
<keyword evidence="3 8" id="KW-1133">Transmembrane helix</keyword>
<dbReference type="PROSITE" id="PS50262">
    <property type="entry name" value="G_PROTEIN_RECEP_F1_2"/>
    <property type="match status" value="1"/>
</dbReference>
<keyword evidence="11" id="KW-1185">Reference proteome</keyword>
<feature type="transmembrane region" description="Helical" evidence="8">
    <location>
        <begin position="97"/>
        <end position="121"/>
    </location>
</feature>
<dbReference type="SUPFAM" id="SSF81321">
    <property type="entry name" value="Family A G protein-coupled receptor-like"/>
    <property type="match status" value="1"/>
</dbReference>
<evidence type="ECO:0000259" key="9">
    <source>
        <dbReference type="PROSITE" id="PS50262"/>
    </source>
</evidence>
<organism evidence="10 11">
    <name type="scientific">Dreissena polymorpha</name>
    <name type="common">Zebra mussel</name>
    <name type="synonym">Mytilus polymorpha</name>
    <dbReference type="NCBI Taxonomy" id="45954"/>
    <lineage>
        <taxon>Eukaryota</taxon>
        <taxon>Metazoa</taxon>
        <taxon>Spiralia</taxon>
        <taxon>Lophotrochozoa</taxon>
        <taxon>Mollusca</taxon>
        <taxon>Bivalvia</taxon>
        <taxon>Autobranchia</taxon>
        <taxon>Heteroconchia</taxon>
        <taxon>Euheterodonta</taxon>
        <taxon>Imparidentia</taxon>
        <taxon>Neoheterodontei</taxon>
        <taxon>Myida</taxon>
        <taxon>Dreissenoidea</taxon>
        <taxon>Dreissenidae</taxon>
        <taxon>Dreissena</taxon>
    </lineage>
</organism>
<evidence type="ECO:0000313" key="11">
    <source>
        <dbReference type="Proteomes" id="UP000828390"/>
    </source>
</evidence>
<reference evidence="10" key="1">
    <citation type="journal article" date="2019" name="bioRxiv">
        <title>The Genome of the Zebra Mussel, Dreissena polymorpha: A Resource for Invasive Species Research.</title>
        <authorList>
            <person name="McCartney M.A."/>
            <person name="Auch B."/>
            <person name="Kono T."/>
            <person name="Mallez S."/>
            <person name="Zhang Y."/>
            <person name="Obille A."/>
            <person name="Becker A."/>
            <person name="Abrahante J.E."/>
            <person name="Garbe J."/>
            <person name="Badalamenti J.P."/>
            <person name="Herman A."/>
            <person name="Mangelson H."/>
            <person name="Liachko I."/>
            <person name="Sullivan S."/>
            <person name="Sone E.D."/>
            <person name="Koren S."/>
            <person name="Silverstein K.A.T."/>
            <person name="Beckman K.B."/>
            <person name="Gohl D.M."/>
        </authorList>
    </citation>
    <scope>NUCLEOTIDE SEQUENCE</scope>
    <source>
        <strain evidence="10">Duluth1</strain>
        <tissue evidence="10">Whole animal</tissue>
    </source>
</reference>
<evidence type="ECO:0000256" key="2">
    <source>
        <dbReference type="ARBA" id="ARBA00022692"/>
    </source>
</evidence>
<keyword evidence="4" id="KW-0297">G-protein coupled receptor</keyword>
<comment type="caution">
    <text evidence="10">The sequence shown here is derived from an EMBL/GenBank/DDBJ whole genome shotgun (WGS) entry which is preliminary data.</text>
</comment>
<dbReference type="Proteomes" id="UP000828390">
    <property type="component" value="Unassembled WGS sequence"/>
</dbReference>
<evidence type="ECO:0000256" key="7">
    <source>
        <dbReference type="ARBA" id="ARBA00023224"/>
    </source>
</evidence>
<evidence type="ECO:0000256" key="1">
    <source>
        <dbReference type="ARBA" id="ARBA00004141"/>
    </source>
</evidence>
<dbReference type="Pfam" id="PF00001">
    <property type="entry name" value="7tm_1"/>
    <property type="match status" value="1"/>
</dbReference>
<accession>A0A9D4LIL0</accession>
<comment type="subcellular location">
    <subcellularLocation>
        <location evidence="1">Membrane</location>
        <topology evidence="1">Multi-pass membrane protein</topology>
    </subcellularLocation>
</comment>
<keyword evidence="5 8" id="KW-0472">Membrane</keyword>
<dbReference type="InterPro" id="IPR050125">
    <property type="entry name" value="GPCR_opsins"/>
</dbReference>
<gene>
    <name evidence="10" type="ORF">DPMN_101052</name>
</gene>
<evidence type="ECO:0000256" key="6">
    <source>
        <dbReference type="ARBA" id="ARBA00023170"/>
    </source>
</evidence>
<dbReference type="EMBL" id="JAIWYP010000003">
    <property type="protein sequence ID" value="KAH3858429.1"/>
    <property type="molecule type" value="Genomic_DNA"/>
</dbReference>
<dbReference type="Gene3D" id="1.20.1070.10">
    <property type="entry name" value="Rhodopsin 7-helix transmembrane proteins"/>
    <property type="match status" value="1"/>
</dbReference>
<feature type="domain" description="G-protein coupled receptors family 1 profile" evidence="9">
    <location>
        <begin position="1"/>
        <end position="126"/>
    </location>
</feature>
<dbReference type="InterPro" id="IPR000276">
    <property type="entry name" value="GPCR_Rhodpsn"/>
</dbReference>
<keyword evidence="2 8" id="KW-0812">Transmembrane</keyword>
<keyword evidence="7" id="KW-0807">Transducer</keyword>
<dbReference type="InterPro" id="IPR017452">
    <property type="entry name" value="GPCR_Rhodpsn_7TM"/>
</dbReference>
<sequence>MSEASCVYEAFVNYYFGTSSMFYHVCITIRRYLGIVALPLNNAPIEKWRVALAFAGCQLLSLVLAVSPLLGFGSYGLEAHGTSCGLALNDRSSTGKAYLIGIGTVCYALPVTITSIFYVLIIKTIRVLDCALLFFCW</sequence>
<evidence type="ECO:0000313" key="10">
    <source>
        <dbReference type="EMBL" id="KAH3858429.1"/>
    </source>
</evidence>
<proteinExistence type="predicted"/>
<name>A0A9D4LIL0_DREPO</name>
<dbReference type="AlphaFoldDB" id="A0A9D4LIL0"/>
<feature type="transmembrane region" description="Helical" evidence="8">
    <location>
        <begin position="52"/>
        <end position="77"/>
    </location>
</feature>
<evidence type="ECO:0000256" key="4">
    <source>
        <dbReference type="ARBA" id="ARBA00023040"/>
    </source>
</evidence>
<evidence type="ECO:0000256" key="3">
    <source>
        <dbReference type="ARBA" id="ARBA00022989"/>
    </source>
</evidence>